<feature type="transmembrane region" description="Helical" evidence="1">
    <location>
        <begin position="143"/>
        <end position="162"/>
    </location>
</feature>
<dbReference type="EMBL" id="CP054139">
    <property type="protein sequence ID" value="QKJ29497.1"/>
    <property type="molecule type" value="Genomic_DNA"/>
</dbReference>
<reference evidence="3 4" key="1">
    <citation type="submission" date="2020-05" db="EMBL/GenBank/DDBJ databases">
        <title>Mucilaginibacter mali sp. nov.</title>
        <authorList>
            <person name="Kim H.S."/>
            <person name="Lee K.C."/>
            <person name="Suh M.K."/>
            <person name="Kim J.-S."/>
            <person name="Han K.-I."/>
            <person name="Eom M.K."/>
            <person name="Shin Y.K."/>
            <person name="Lee J.-S."/>
        </authorList>
    </citation>
    <scope>NUCLEOTIDE SEQUENCE [LARGE SCALE GENOMIC DNA]</scope>
    <source>
        <strain evidence="3 4">G2-14</strain>
    </source>
</reference>
<dbReference type="Pfam" id="PF04235">
    <property type="entry name" value="DUF418"/>
    <property type="match status" value="1"/>
</dbReference>
<feature type="transmembrane region" description="Helical" evidence="1">
    <location>
        <begin position="104"/>
        <end position="122"/>
    </location>
</feature>
<dbReference type="KEGG" id="mmab:HQ865_06925"/>
<accession>A0A7D4TWH7</accession>
<proteinExistence type="predicted"/>
<evidence type="ECO:0000313" key="3">
    <source>
        <dbReference type="EMBL" id="QKJ29497.1"/>
    </source>
</evidence>
<keyword evidence="1" id="KW-0812">Transmembrane</keyword>
<feature type="transmembrane region" description="Helical" evidence="1">
    <location>
        <begin position="242"/>
        <end position="260"/>
    </location>
</feature>
<dbReference type="InterPro" id="IPR052529">
    <property type="entry name" value="Bact_Transport_Assoc"/>
</dbReference>
<evidence type="ECO:0000313" key="4">
    <source>
        <dbReference type="Proteomes" id="UP000505355"/>
    </source>
</evidence>
<evidence type="ECO:0000256" key="1">
    <source>
        <dbReference type="SAM" id="Phobius"/>
    </source>
</evidence>
<feature type="transmembrane region" description="Helical" evidence="1">
    <location>
        <begin position="340"/>
        <end position="357"/>
    </location>
</feature>
<dbReference type="RefSeq" id="WP_173414190.1">
    <property type="nucleotide sequence ID" value="NZ_CP054139.1"/>
</dbReference>
<dbReference type="AlphaFoldDB" id="A0A7D4TWH7"/>
<feature type="transmembrane region" description="Helical" evidence="1">
    <location>
        <begin position="275"/>
        <end position="295"/>
    </location>
</feature>
<gene>
    <name evidence="3" type="ORF">HQ865_06925</name>
</gene>
<dbReference type="PANTHER" id="PTHR30590">
    <property type="entry name" value="INNER MEMBRANE PROTEIN"/>
    <property type="match status" value="1"/>
</dbReference>
<evidence type="ECO:0000259" key="2">
    <source>
        <dbReference type="Pfam" id="PF04235"/>
    </source>
</evidence>
<feature type="transmembrane region" description="Helical" evidence="1">
    <location>
        <begin position="62"/>
        <end position="84"/>
    </location>
</feature>
<name>A0A7D4TWH7_9SPHI</name>
<dbReference type="Proteomes" id="UP000505355">
    <property type="component" value="Chromosome"/>
</dbReference>
<dbReference type="PANTHER" id="PTHR30590:SF3">
    <property type="entry name" value="HYPOTHETICAL MEMBRANE SPANNING PROTEIN"/>
    <property type="match status" value="1"/>
</dbReference>
<sequence length="390" mass="45963">MPAEQIQPIAPSKRTAIVDMLRGWALLGVVLMNYVDYHDVGWNPPKTYHADLLTNILQYTGWIVFAAKSWTMLSMLFGYGFAVLIRNIADKGYNPVKFFTVRMLWLFVIAFVNCCFWWGDILKDYAFMGLVMLLFYKIKPKPAFIFAVVLFFILPALAPWIYKIPSDGEKYFGELLPLYHSKNFFDNVKFNLLGTWYREMISPGYLYMVHLVQLLCFMLGFAAQRVNFFENLADNKKQVKRIFWCTLVGFMLLTIFFPLSQKMKWEFFKYYNVRYPYIIVTMLCTVSALCCLYVNGKLKAFFRALEAIGKMTLTNYMVQNIISFFVFGGVGLALGSTMPFWFYWALPLSIYIAQIYFSKWWLARYNYGLVEWIWRQLSYNKHLPLRKVKN</sequence>
<dbReference type="InterPro" id="IPR007349">
    <property type="entry name" value="DUF418"/>
</dbReference>
<feature type="transmembrane region" description="Helical" evidence="1">
    <location>
        <begin position="204"/>
        <end position="222"/>
    </location>
</feature>
<protein>
    <submittedName>
        <fullName evidence="3">DUF418 domain-containing protein</fullName>
    </submittedName>
</protein>
<keyword evidence="1" id="KW-1133">Transmembrane helix</keyword>
<keyword evidence="4" id="KW-1185">Reference proteome</keyword>
<feature type="domain" description="DUF418" evidence="2">
    <location>
        <begin position="225"/>
        <end position="380"/>
    </location>
</feature>
<keyword evidence="1" id="KW-0472">Membrane</keyword>
<organism evidence="3 4">
    <name type="scientific">Mucilaginibacter mali</name>
    <dbReference type="NCBI Taxonomy" id="2740462"/>
    <lineage>
        <taxon>Bacteria</taxon>
        <taxon>Pseudomonadati</taxon>
        <taxon>Bacteroidota</taxon>
        <taxon>Sphingobacteriia</taxon>
        <taxon>Sphingobacteriales</taxon>
        <taxon>Sphingobacteriaceae</taxon>
        <taxon>Mucilaginibacter</taxon>
    </lineage>
</organism>
<feature type="transmembrane region" description="Helical" evidence="1">
    <location>
        <begin position="316"/>
        <end position="334"/>
    </location>
</feature>